<proteinExistence type="inferred from homology"/>
<feature type="domain" description="Type II secretion system protein GspF" evidence="8">
    <location>
        <begin position="229"/>
        <end position="351"/>
    </location>
</feature>
<gene>
    <name evidence="9" type="ORF">HMPREF0179_01956</name>
</gene>
<evidence type="ECO:0000256" key="3">
    <source>
        <dbReference type="ARBA" id="ARBA00022475"/>
    </source>
</evidence>
<accession>E5Y6Z2</accession>
<keyword evidence="4 7" id="KW-0812">Transmembrane</keyword>
<feature type="transmembrane region" description="Helical" evidence="7">
    <location>
        <begin position="129"/>
        <end position="151"/>
    </location>
</feature>
<evidence type="ECO:0000259" key="8">
    <source>
        <dbReference type="Pfam" id="PF00482"/>
    </source>
</evidence>
<evidence type="ECO:0000256" key="7">
    <source>
        <dbReference type="SAM" id="Phobius"/>
    </source>
</evidence>
<dbReference type="EMBL" id="ADCP02000001">
    <property type="protein sequence ID" value="EFV44230.1"/>
    <property type="molecule type" value="Genomic_DNA"/>
</dbReference>
<sequence>MIDLNASVRLPAVLERRLARLAFDAKTRERCWRKLASHQRHRMPLEESFNLFIRQAQAGHSLAEHCYRGIRDRLAEGKSMGEALSGFASPEETLLIHSSLKGGNFSDGLTLAAELLAARRKIIDAVIGALSYPTMLGSALIIFLYVISAVVMPQMTAITDPEQWNGPAALIYRVSLFVNSPSGVVVLIAFFLSIAFIVATLPRWTGKGRRWADKIPPWSIYRLLVGVSWLHTVATLMSAGQKLVDILDSMIKDNNTTPYMRAISRRLLIHASRGANLGDALEATKLHWPDRVLVDELQAYANLPGFSQQIRSIATDWLNEGIGMIVQASRILNVLCISLLGLLIIFMAMSVGSIVENIIHGMGM</sequence>
<evidence type="ECO:0000313" key="9">
    <source>
        <dbReference type="EMBL" id="EFV44230.1"/>
    </source>
</evidence>
<dbReference type="PANTHER" id="PTHR30012">
    <property type="entry name" value="GENERAL SECRETION PATHWAY PROTEIN"/>
    <property type="match status" value="1"/>
</dbReference>
<comment type="subcellular location">
    <subcellularLocation>
        <location evidence="1">Cell membrane</location>
        <topology evidence="1">Multi-pass membrane protein</topology>
    </subcellularLocation>
</comment>
<dbReference type="GeneID" id="78084227"/>
<evidence type="ECO:0000256" key="1">
    <source>
        <dbReference type="ARBA" id="ARBA00004651"/>
    </source>
</evidence>
<dbReference type="RefSeq" id="WP_005027701.1">
    <property type="nucleotide sequence ID" value="NZ_KE150238.1"/>
</dbReference>
<evidence type="ECO:0000256" key="5">
    <source>
        <dbReference type="ARBA" id="ARBA00022989"/>
    </source>
</evidence>
<dbReference type="PANTHER" id="PTHR30012:SF0">
    <property type="entry name" value="TYPE II SECRETION SYSTEM PROTEIN F-RELATED"/>
    <property type="match status" value="1"/>
</dbReference>
<protein>
    <recommendedName>
        <fullName evidence="8">Type II secretion system protein GspF domain-containing protein</fullName>
    </recommendedName>
</protein>
<dbReference type="OrthoDB" id="5444670at2"/>
<dbReference type="InterPro" id="IPR042094">
    <property type="entry name" value="T2SS_GspF_sf"/>
</dbReference>
<feature type="transmembrane region" description="Helical" evidence="7">
    <location>
        <begin position="331"/>
        <end position="355"/>
    </location>
</feature>
<evidence type="ECO:0000313" key="10">
    <source>
        <dbReference type="Proteomes" id="UP000006034"/>
    </source>
</evidence>
<dbReference type="InterPro" id="IPR003004">
    <property type="entry name" value="GspF/PilC"/>
</dbReference>
<reference evidence="9 10" key="2">
    <citation type="submission" date="2013-04" db="EMBL/GenBank/DDBJ databases">
        <title>The Genome Sequence of Bilophila wadsworthia 3_1_6.</title>
        <authorList>
            <consortium name="The Broad Institute Genomics Platform"/>
            <person name="Earl A."/>
            <person name="Ward D."/>
            <person name="Feldgarden M."/>
            <person name="Gevers D."/>
            <person name="Sibley C."/>
            <person name="Strauss J."/>
            <person name="Allen-Vercoe E."/>
            <person name="Walker B."/>
            <person name="Young S."/>
            <person name="Zeng Q."/>
            <person name="Gargeya S."/>
            <person name="Fitzgerald M."/>
            <person name="Haas B."/>
            <person name="Abouelleil A."/>
            <person name="Allen A.W."/>
            <person name="Alvarado L."/>
            <person name="Arachchi H.M."/>
            <person name="Berlin A.M."/>
            <person name="Chapman S.B."/>
            <person name="Gainer-Dewar J."/>
            <person name="Goldberg J."/>
            <person name="Griggs A."/>
            <person name="Gujja S."/>
            <person name="Hansen M."/>
            <person name="Howarth C."/>
            <person name="Imamovic A."/>
            <person name="Ireland A."/>
            <person name="Larimer J."/>
            <person name="McCowan C."/>
            <person name="Murphy C."/>
            <person name="Pearson M."/>
            <person name="Poon T.W."/>
            <person name="Priest M."/>
            <person name="Roberts A."/>
            <person name="Saif S."/>
            <person name="Shea T."/>
            <person name="Sisk P."/>
            <person name="Sykes S."/>
            <person name="Wortman J."/>
            <person name="Nusbaum C."/>
            <person name="Birren B."/>
        </authorList>
    </citation>
    <scope>NUCLEOTIDE SEQUENCE [LARGE SCALE GENOMIC DNA]</scope>
    <source>
        <strain evidence="9 10">3_1_6</strain>
    </source>
</reference>
<feature type="domain" description="Type II secretion system protein GspF" evidence="8">
    <location>
        <begin position="33"/>
        <end position="153"/>
    </location>
</feature>
<dbReference type="Proteomes" id="UP000006034">
    <property type="component" value="Unassembled WGS sequence"/>
</dbReference>
<keyword evidence="6 7" id="KW-0472">Membrane</keyword>
<evidence type="ECO:0000256" key="4">
    <source>
        <dbReference type="ARBA" id="ARBA00022692"/>
    </source>
</evidence>
<feature type="transmembrane region" description="Helical" evidence="7">
    <location>
        <begin position="220"/>
        <end position="240"/>
    </location>
</feature>
<comment type="caution">
    <text evidence="9">The sequence shown here is derived from an EMBL/GenBank/DDBJ whole genome shotgun (WGS) entry which is preliminary data.</text>
</comment>
<dbReference type="GO" id="GO:0005886">
    <property type="term" value="C:plasma membrane"/>
    <property type="evidence" value="ECO:0007669"/>
    <property type="project" value="UniProtKB-SubCell"/>
</dbReference>
<keyword evidence="5 7" id="KW-1133">Transmembrane helix</keyword>
<keyword evidence="3" id="KW-1003">Cell membrane</keyword>
<dbReference type="Pfam" id="PF00482">
    <property type="entry name" value="T2SSF"/>
    <property type="match status" value="2"/>
</dbReference>
<evidence type="ECO:0000256" key="2">
    <source>
        <dbReference type="ARBA" id="ARBA00005745"/>
    </source>
</evidence>
<keyword evidence="10" id="KW-1185">Reference proteome</keyword>
<name>E5Y6Z2_BILW3</name>
<feature type="transmembrane region" description="Helical" evidence="7">
    <location>
        <begin position="171"/>
        <end position="199"/>
    </location>
</feature>
<dbReference type="eggNOG" id="COG1459">
    <property type="taxonomic scope" value="Bacteria"/>
</dbReference>
<comment type="similarity">
    <text evidence="2">Belongs to the GSP F family.</text>
</comment>
<dbReference type="HOGENOM" id="CLU_063664_0_0_7"/>
<reference evidence="9 10" key="1">
    <citation type="submission" date="2010-10" db="EMBL/GenBank/DDBJ databases">
        <authorList>
            <consortium name="The Broad Institute Genome Sequencing Platform"/>
            <person name="Ward D."/>
            <person name="Earl A."/>
            <person name="Feldgarden M."/>
            <person name="Young S.K."/>
            <person name="Gargeya S."/>
            <person name="Zeng Q."/>
            <person name="Alvarado L."/>
            <person name="Berlin A."/>
            <person name="Bochicchio J."/>
            <person name="Chapman S.B."/>
            <person name="Chen Z."/>
            <person name="Freedman E."/>
            <person name="Gellesch M."/>
            <person name="Goldberg J."/>
            <person name="Griggs A."/>
            <person name="Gujja S."/>
            <person name="Heilman E."/>
            <person name="Heiman D."/>
            <person name="Howarth C."/>
            <person name="Mehta T."/>
            <person name="Neiman D."/>
            <person name="Pearson M."/>
            <person name="Roberts A."/>
            <person name="Saif S."/>
            <person name="Shea T."/>
            <person name="Shenoy N."/>
            <person name="Sisk P."/>
            <person name="Stolte C."/>
            <person name="Sykes S."/>
            <person name="White J."/>
            <person name="Yandava C."/>
            <person name="Allen-Vercoe E."/>
            <person name="Sibley C."/>
            <person name="Ambrose C.E."/>
            <person name="Strauss J."/>
            <person name="Daigneault M."/>
            <person name="Haas B."/>
            <person name="Nusbaum C."/>
            <person name="Birren B."/>
        </authorList>
    </citation>
    <scope>NUCLEOTIDE SEQUENCE [LARGE SCALE GENOMIC DNA]</scope>
    <source>
        <strain evidence="9 10">3_1_6</strain>
    </source>
</reference>
<evidence type="ECO:0000256" key="6">
    <source>
        <dbReference type="ARBA" id="ARBA00023136"/>
    </source>
</evidence>
<organism evidence="9 10">
    <name type="scientific">Bilophila wadsworthia (strain 3_1_6)</name>
    <dbReference type="NCBI Taxonomy" id="563192"/>
    <lineage>
        <taxon>Bacteria</taxon>
        <taxon>Pseudomonadati</taxon>
        <taxon>Thermodesulfobacteriota</taxon>
        <taxon>Desulfovibrionia</taxon>
        <taxon>Desulfovibrionales</taxon>
        <taxon>Desulfovibrionaceae</taxon>
        <taxon>Bilophila</taxon>
    </lineage>
</organism>
<dbReference type="AlphaFoldDB" id="E5Y6Z2"/>
<dbReference type="Gene3D" id="1.20.81.30">
    <property type="entry name" value="Type II secretion system (T2SS), domain F"/>
    <property type="match status" value="1"/>
</dbReference>
<dbReference type="InterPro" id="IPR018076">
    <property type="entry name" value="T2SS_GspF_dom"/>
</dbReference>
<dbReference type="STRING" id="563192.HMPREF0179_01956"/>